<keyword evidence="5" id="KW-0479">Metal-binding</keyword>
<organism evidence="15">
    <name type="scientific">Amphimedon queenslandica</name>
    <name type="common">Sponge</name>
    <dbReference type="NCBI Taxonomy" id="400682"/>
    <lineage>
        <taxon>Eukaryota</taxon>
        <taxon>Metazoa</taxon>
        <taxon>Porifera</taxon>
        <taxon>Demospongiae</taxon>
        <taxon>Heteroscleromorpha</taxon>
        <taxon>Haplosclerida</taxon>
        <taxon>Niphatidae</taxon>
        <taxon>Amphimedon</taxon>
    </lineage>
</organism>
<sequence>MGNSESRFREAVRQGDHAKAEFIFYNKKLLRDNVDPKQPCYQDGGSILHYAARHAMMPLYGHFLENGQVSPLIQDNYGQNCLHLVCSKGSDPDLRYDMLDLTLKNTFVSGALTRSVSTADHYGNTPLHYACQFGLQKCVQLLVDSKADLSVTNTDGKTPVDLAIDHNHEAIAKKLETRIVFAPIQEEESGLVIEMDPAPVASPQDHVAMKNQELMSLKDELLIQTSELLGVSLFIAEALLRNYEWSKERLLNAWIADPSDVCEKAGVDLPEVLTLDNIDDTIPSKGGGGGASNEIDCSICYCPIDELVEIQCEHSFCKDCWQQYLHDKIKSGQVHKISCPEYGCYKLIPIHIIEKLVSRDMASKYLLFDIKAFVDSNPNIRWCPHPGCSEAIKKPTPFIEELVLEDTREGDKPSGMMVHCSFDHYFCWDCGKDAHEICTCEMWKGWLLRIDQMQVKIGSMTCEDFGEAASSRWISSNSKPCPRCKTPIEKIDGCNHMKCGHCKHDFCWMCLDLWSKHNSSTGGYYDCNRLKIIEKANDMLRDREKESDDYEKIAHFQHYHSRYKNHCHSLKLELGYLQAAGEKMQALEAAALEEGSSVGDVSFVKDAVRTLVEARQTLAASYGYGSTLLVVPVRDKFEGKQGMFEEQVESLAEVVARPHLRKPRSEIIRLTRTVYNNRLAFIRFVQKDLHAPPPKAPILPSTSEYMRERREMVQRARERIRRDRQREREEIEEESRREAEEKRQLDEAIRISQQDYVTRRKEDKLIQEALLASKQEFDEESQLKSDTEFAIMLSMKSGESNSSAGKFQVGTNDLSIVESGGDRFPFSSASQNSQPSDPFTINNLDLEHWRQTILHESQWAPSSSSSSEAPTPSRDHLAVSPNRTNNGSNSINTQTFFNEEEMDEELATAIALSLSTVGEINN</sequence>
<dbReference type="Pfam" id="PF22191">
    <property type="entry name" value="IBR_1"/>
    <property type="match status" value="1"/>
</dbReference>
<dbReference type="GO" id="GO:0061630">
    <property type="term" value="F:ubiquitin protein ligase activity"/>
    <property type="evidence" value="ECO:0007669"/>
    <property type="project" value="UniProtKB-EC"/>
</dbReference>
<evidence type="ECO:0000256" key="4">
    <source>
        <dbReference type="ARBA" id="ARBA00022679"/>
    </source>
</evidence>
<name>A0A1X7UDZ9_AMPQE</name>
<dbReference type="PROSITE" id="PS50297">
    <property type="entry name" value="ANK_REP_REGION"/>
    <property type="match status" value="1"/>
</dbReference>
<dbReference type="EC" id="2.3.2.31" evidence="3"/>
<dbReference type="SUPFAM" id="SSF57850">
    <property type="entry name" value="RING/U-box"/>
    <property type="match status" value="2"/>
</dbReference>
<dbReference type="CDD" id="cd20346">
    <property type="entry name" value="BRcat_RBR_ANKIB1"/>
    <property type="match status" value="1"/>
</dbReference>
<feature type="region of interest" description="Disordered" evidence="12">
    <location>
        <begin position="857"/>
        <end position="892"/>
    </location>
</feature>
<dbReference type="SMART" id="SM00248">
    <property type="entry name" value="ANK"/>
    <property type="match status" value="4"/>
</dbReference>
<evidence type="ECO:0000256" key="11">
    <source>
        <dbReference type="PROSITE-ProRule" id="PRU00175"/>
    </source>
</evidence>
<dbReference type="EnsemblMetazoa" id="XM_019999408.1">
    <property type="protein sequence ID" value="XP_019854967.1"/>
    <property type="gene ID" value="LOC105313595"/>
</dbReference>
<accession>A0A1X7UDZ9</accession>
<keyword evidence="9" id="KW-0862">Zinc</keyword>
<feature type="region of interest" description="Disordered" evidence="12">
    <location>
        <begin position="717"/>
        <end position="744"/>
    </location>
</feature>
<dbReference type="PROSITE" id="PS51873">
    <property type="entry name" value="TRIAD"/>
    <property type="match status" value="1"/>
</dbReference>
<dbReference type="Pfam" id="PF12796">
    <property type="entry name" value="Ank_2"/>
    <property type="match status" value="1"/>
</dbReference>
<evidence type="ECO:0000313" key="16">
    <source>
        <dbReference type="Proteomes" id="UP000007879"/>
    </source>
</evidence>
<keyword evidence="7 11" id="KW-0863">Zinc-finger</keyword>
<dbReference type="PROSITE" id="PS50088">
    <property type="entry name" value="ANK_REPEAT"/>
    <property type="match status" value="1"/>
</dbReference>
<feature type="compositionally biased region" description="Polar residues" evidence="12">
    <location>
        <begin position="881"/>
        <end position="892"/>
    </location>
</feature>
<dbReference type="STRING" id="400682.A0A1X7UDZ9"/>
<keyword evidence="6" id="KW-0677">Repeat</keyword>
<dbReference type="SUPFAM" id="SSF48403">
    <property type="entry name" value="Ankyrin repeat"/>
    <property type="match status" value="1"/>
</dbReference>
<evidence type="ECO:0000256" key="7">
    <source>
        <dbReference type="ARBA" id="ARBA00022771"/>
    </source>
</evidence>
<dbReference type="eggNOG" id="KOG1815">
    <property type="taxonomic scope" value="Eukaryota"/>
</dbReference>
<feature type="domain" description="RING-type" evidence="14">
    <location>
        <begin position="293"/>
        <end position="531"/>
    </location>
</feature>
<dbReference type="AlphaFoldDB" id="A0A1X7UDZ9"/>
<dbReference type="KEGG" id="aqu:105313595"/>
<keyword evidence="8" id="KW-0833">Ubl conjugation pathway</keyword>
<dbReference type="GO" id="GO:0016567">
    <property type="term" value="P:protein ubiquitination"/>
    <property type="evidence" value="ECO:0007669"/>
    <property type="project" value="InterPro"/>
</dbReference>
<evidence type="ECO:0000256" key="12">
    <source>
        <dbReference type="SAM" id="MobiDB-lite"/>
    </source>
</evidence>
<dbReference type="InterPro" id="IPR002867">
    <property type="entry name" value="IBR_dom"/>
</dbReference>
<keyword evidence="4" id="KW-0808">Transferase</keyword>
<dbReference type="Pfam" id="PF01485">
    <property type="entry name" value="IBR"/>
    <property type="match status" value="1"/>
</dbReference>
<dbReference type="Gene3D" id="1.25.40.20">
    <property type="entry name" value="Ankyrin repeat-containing domain"/>
    <property type="match status" value="1"/>
</dbReference>
<dbReference type="GO" id="GO:0008270">
    <property type="term" value="F:zinc ion binding"/>
    <property type="evidence" value="ECO:0007669"/>
    <property type="project" value="UniProtKB-KW"/>
</dbReference>
<dbReference type="Pfam" id="PF19422">
    <property type="entry name" value="Ariadne"/>
    <property type="match status" value="1"/>
</dbReference>
<evidence type="ECO:0000259" key="13">
    <source>
        <dbReference type="PROSITE" id="PS50089"/>
    </source>
</evidence>
<comment type="catalytic activity">
    <reaction evidence="1">
        <text>[E2 ubiquitin-conjugating enzyme]-S-ubiquitinyl-L-cysteine + [acceptor protein]-L-lysine = [E2 ubiquitin-conjugating enzyme]-L-cysteine + [acceptor protein]-N(6)-ubiquitinyl-L-lysine.</text>
        <dbReference type="EC" id="2.3.2.31"/>
    </reaction>
</comment>
<proteinExistence type="inferred from homology"/>
<evidence type="ECO:0000256" key="6">
    <source>
        <dbReference type="ARBA" id="ARBA00022737"/>
    </source>
</evidence>
<feature type="region of interest" description="Disordered" evidence="12">
    <location>
        <begin position="822"/>
        <end position="841"/>
    </location>
</feature>
<dbReference type="PROSITE" id="PS50089">
    <property type="entry name" value="ZF_RING_2"/>
    <property type="match status" value="1"/>
</dbReference>
<dbReference type="PANTHER" id="PTHR11685">
    <property type="entry name" value="RBR FAMILY RING FINGER AND IBR DOMAIN-CONTAINING"/>
    <property type="match status" value="1"/>
</dbReference>
<reference evidence="15" key="2">
    <citation type="submission" date="2017-05" db="UniProtKB">
        <authorList>
            <consortium name="EnsemblMetazoa"/>
        </authorList>
    </citation>
    <scope>IDENTIFICATION</scope>
</reference>
<evidence type="ECO:0000256" key="1">
    <source>
        <dbReference type="ARBA" id="ARBA00001798"/>
    </source>
</evidence>
<dbReference type="InterPro" id="IPR044066">
    <property type="entry name" value="TRIAD_supradom"/>
</dbReference>
<dbReference type="PROSITE" id="PS00518">
    <property type="entry name" value="ZF_RING_1"/>
    <property type="match status" value="1"/>
</dbReference>
<evidence type="ECO:0000256" key="8">
    <source>
        <dbReference type="ARBA" id="ARBA00022786"/>
    </source>
</evidence>
<keyword evidence="10" id="KW-0040">ANK repeat</keyword>
<dbReference type="Gene3D" id="1.20.120.1750">
    <property type="match status" value="1"/>
</dbReference>
<dbReference type="InterPro" id="IPR047564">
    <property type="entry name" value="Rcat_RBR_ANKIB1"/>
</dbReference>
<keyword evidence="16" id="KW-1185">Reference proteome</keyword>
<dbReference type="InterPro" id="IPR036770">
    <property type="entry name" value="Ankyrin_rpt-contain_sf"/>
</dbReference>
<reference evidence="16" key="1">
    <citation type="journal article" date="2010" name="Nature">
        <title>The Amphimedon queenslandica genome and the evolution of animal complexity.</title>
        <authorList>
            <person name="Srivastava M."/>
            <person name="Simakov O."/>
            <person name="Chapman J."/>
            <person name="Fahey B."/>
            <person name="Gauthier M.E."/>
            <person name="Mitros T."/>
            <person name="Richards G.S."/>
            <person name="Conaco C."/>
            <person name="Dacre M."/>
            <person name="Hellsten U."/>
            <person name="Larroux C."/>
            <person name="Putnam N.H."/>
            <person name="Stanke M."/>
            <person name="Adamska M."/>
            <person name="Darling A."/>
            <person name="Degnan S.M."/>
            <person name="Oakley T.H."/>
            <person name="Plachetzki D.C."/>
            <person name="Zhai Y."/>
            <person name="Adamski M."/>
            <person name="Calcino A."/>
            <person name="Cummins S.F."/>
            <person name="Goodstein D.M."/>
            <person name="Harris C."/>
            <person name="Jackson D.J."/>
            <person name="Leys S.P."/>
            <person name="Shu S."/>
            <person name="Woodcroft B.J."/>
            <person name="Vervoort M."/>
            <person name="Kosik K.S."/>
            <person name="Manning G."/>
            <person name="Degnan B.M."/>
            <person name="Rokhsar D.S."/>
        </authorList>
    </citation>
    <scope>NUCLEOTIDE SEQUENCE [LARGE SCALE GENOMIC DNA]</scope>
</reference>
<dbReference type="InterPro" id="IPR013083">
    <property type="entry name" value="Znf_RING/FYVE/PHD"/>
</dbReference>
<dbReference type="OrthoDB" id="69641at2759"/>
<dbReference type="CDD" id="cd20361">
    <property type="entry name" value="Rcat_RBR_ANKIB1"/>
    <property type="match status" value="1"/>
</dbReference>
<dbReference type="InterPro" id="IPR045840">
    <property type="entry name" value="Ariadne"/>
</dbReference>
<evidence type="ECO:0000256" key="2">
    <source>
        <dbReference type="ARBA" id="ARBA00005884"/>
    </source>
</evidence>
<dbReference type="InterPro" id="IPR031127">
    <property type="entry name" value="E3_UB_ligase_RBR"/>
</dbReference>
<comment type="similarity">
    <text evidence="2">Belongs to the RBR family. Ariadne subfamily.</text>
</comment>
<evidence type="ECO:0000313" key="15">
    <source>
        <dbReference type="EnsemblMetazoa" id="Aqu2.1.25698_001"/>
    </source>
</evidence>
<dbReference type="EnsemblMetazoa" id="Aqu2.1.25698_001">
    <property type="protein sequence ID" value="Aqu2.1.25698_001"/>
    <property type="gene ID" value="Aqu2.1.25698"/>
</dbReference>
<dbReference type="Proteomes" id="UP000007879">
    <property type="component" value="Unassembled WGS sequence"/>
</dbReference>
<evidence type="ECO:0000256" key="9">
    <source>
        <dbReference type="ARBA" id="ARBA00022833"/>
    </source>
</evidence>
<feature type="repeat" description="ANK" evidence="10">
    <location>
        <begin position="122"/>
        <end position="154"/>
    </location>
</feature>
<dbReference type="Gene3D" id="3.30.40.10">
    <property type="entry name" value="Zinc/RING finger domain, C3HC4 (zinc finger)"/>
    <property type="match status" value="1"/>
</dbReference>
<feature type="domain" description="RING-type" evidence="13">
    <location>
        <begin position="297"/>
        <end position="340"/>
    </location>
</feature>
<dbReference type="InterPro" id="IPR001841">
    <property type="entry name" value="Znf_RING"/>
</dbReference>
<evidence type="ECO:0000256" key="3">
    <source>
        <dbReference type="ARBA" id="ARBA00012251"/>
    </source>
</evidence>
<evidence type="ECO:0000256" key="10">
    <source>
        <dbReference type="PROSITE-ProRule" id="PRU00023"/>
    </source>
</evidence>
<dbReference type="SMART" id="SM00647">
    <property type="entry name" value="IBR"/>
    <property type="match status" value="2"/>
</dbReference>
<evidence type="ECO:0000256" key="5">
    <source>
        <dbReference type="ARBA" id="ARBA00022723"/>
    </source>
</evidence>
<dbReference type="InterPro" id="IPR002110">
    <property type="entry name" value="Ankyrin_rpt"/>
</dbReference>
<dbReference type="FunFam" id="3.30.40.10:FF:000019">
    <property type="entry name" value="RBR-type E3 ubiquitin transferase"/>
    <property type="match status" value="1"/>
</dbReference>
<feature type="compositionally biased region" description="Polar residues" evidence="12">
    <location>
        <begin position="827"/>
        <end position="841"/>
    </location>
</feature>
<protein>
    <recommendedName>
        <fullName evidence="3">RBR-type E3 ubiquitin transferase</fullName>
        <ecNumber evidence="3">2.3.2.31</ecNumber>
    </recommendedName>
</protein>
<gene>
    <name evidence="15" type="primary">105313595</name>
</gene>
<evidence type="ECO:0000259" key="14">
    <source>
        <dbReference type="PROSITE" id="PS51873"/>
    </source>
</evidence>
<dbReference type="InParanoid" id="A0A1X7UDZ9"/>
<dbReference type="InterPro" id="IPR017907">
    <property type="entry name" value="Znf_RING_CS"/>
</dbReference>